<feature type="coiled-coil region" evidence="2">
    <location>
        <begin position="35"/>
        <end position="81"/>
    </location>
</feature>
<evidence type="ECO:0000259" key="3">
    <source>
        <dbReference type="PROSITE" id="PS51406"/>
    </source>
</evidence>
<dbReference type="InterPro" id="IPR036056">
    <property type="entry name" value="Fibrinogen-like_C"/>
</dbReference>
<evidence type="ECO:0000313" key="4">
    <source>
        <dbReference type="EMBL" id="KFB36972.1"/>
    </source>
</evidence>
<dbReference type="SUPFAM" id="SSF56496">
    <property type="entry name" value="Fibrinogen C-terminal domain-like"/>
    <property type="match status" value="1"/>
</dbReference>
<sequence>MTDQRWYDKRVTNEYPLQAIQRTSIRQEELLQSKLVKLEQNINVTDDTLKEAIRNTEFKLLSALEVLRDDLIGKLDNLQKKQQANHNELVGDRQTCHDLQVELIKNCTNQVTIPTSCKEVPTKVSGKYTIQLEPNRNIPVYCEQGVFEGGWIVFQYRFNGSVDFFRNWVEYRNGFGSLDGEFWLGLEFVHQVTSSGKHELMVELKDRQGNYGYAHYDEFEIGSESEMYSLKKLGTYDGTAQDSLSTYKGMEFSTKDKDNDNSEINCATRHAGAWWYRSCTSSNLNGLYKNEPFVRSKGMFWYNFKNDERDLALTRMMIREVK</sequence>
<dbReference type="STRING" id="74873.A0A084VG78"/>
<evidence type="ECO:0000256" key="1">
    <source>
        <dbReference type="ARBA" id="ARBA00023157"/>
    </source>
</evidence>
<dbReference type="PANTHER" id="PTHR19143:SF327">
    <property type="entry name" value="FI21813P1-RELATED"/>
    <property type="match status" value="1"/>
</dbReference>
<dbReference type="VEuPathDB" id="VectorBase:ASIC004142"/>
<organism evidence="4">
    <name type="scientific">Anopheles sinensis</name>
    <name type="common">Mosquito</name>
    <dbReference type="NCBI Taxonomy" id="74873"/>
    <lineage>
        <taxon>Eukaryota</taxon>
        <taxon>Metazoa</taxon>
        <taxon>Ecdysozoa</taxon>
        <taxon>Arthropoda</taxon>
        <taxon>Hexapoda</taxon>
        <taxon>Insecta</taxon>
        <taxon>Pterygota</taxon>
        <taxon>Neoptera</taxon>
        <taxon>Endopterygota</taxon>
        <taxon>Diptera</taxon>
        <taxon>Nematocera</taxon>
        <taxon>Culicoidea</taxon>
        <taxon>Culicidae</taxon>
        <taxon>Anophelinae</taxon>
        <taxon>Anopheles</taxon>
    </lineage>
</organism>
<dbReference type="OMA" id="INCATRH"/>
<dbReference type="PANTHER" id="PTHR19143">
    <property type="entry name" value="FIBRINOGEN/TENASCIN/ANGIOPOEITIN"/>
    <property type="match status" value="1"/>
</dbReference>
<dbReference type="GO" id="GO:0005615">
    <property type="term" value="C:extracellular space"/>
    <property type="evidence" value="ECO:0007669"/>
    <property type="project" value="TreeGrafter"/>
</dbReference>
<dbReference type="AlphaFoldDB" id="A0A084VG78"/>
<reference evidence="4 6" key="1">
    <citation type="journal article" date="2014" name="BMC Genomics">
        <title>Genome sequence of Anopheles sinensis provides insight into genetics basis of mosquito competence for malaria parasites.</title>
        <authorList>
            <person name="Zhou D."/>
            <person name="Zhang D."/>
            <person name="Ding G."/>
            <person name="Shi L."/>
            <person name="Hou Q."/>
            <person name="Ye Y."/>
            <person name="Xu Y."/>
            <person name="Zhou H."/>
            <person name="Xiong C."/>
            <person name="Li S."/>
            <person name="Yu J."/>
            <person name="Hong S."/>
            <person name="Yu X."/>
            <person name="Zou P."/>
            <person name="Chen C."/>
            <person name="Chang X."/>
            <person name="Wang W."/>
            <person name="Lv Y."/>
            <person name="Sun Y."/>
            <person name="Ma L."/>
            <person name="Shen B."/>
            <person name="Zhu C."/>
        </authorList>
    </citation>
    <scope>NUCLEOTIDE SEQUENCE [LARGE SCALE GENOMIC DNA]</scope>
</reference>
<gene>
    <name evidence="4" type="ORF">ZHAS_00004142</name>
</gene>
<evidence type="ECO:0000256" key="2">
    <source>
        <dbReference type="SAM" id="Coils"/>
    </source>
</evidence>
<protein>
    <submittedName>
        <fullName evidence="5">Fibrinogen C-terminal domain-containing protein</fullName>
    </submittedName>
</protein>
<dbReference type="InterPro" id="IPR002181">
    <property type="entry name" value="Fibrinogen_a/b/g_C_dom"/>
</dbReference>
<keyword evidence="2" id="KW-0175">Coiled coil</keyword>
<evidence type="ECO:0000313" key="6">
    <source>
        <dbReference type="Proteomes" id="UP000030765"/>
    </source>
</evidence>
<dbReference type="InterPro" id="IPR020837">
    <property type="entry name" value="Fibrinogen_CS"/>
</dbReference>
<dbReference type="Gene3D" id="3.90.215.10">
    <property type="entry name" value="Gamma Fibrinogen, chain A, domain 1"/>
    <property type="match status" value="1"/>
</dbReference>
<proteinExistence type="predicted"/>
<dbReference type="Pfam" id="PF00147">
    <property type="entry name" value="Fibrinogen_C"/>
    <property type="match status" value="1"/>
</dbReference>
<dbReference type="OrthoDB" id="6145874at2759"/>
<dbReference type="EMBL" id="KE524808">
    <property type="protein sequence ID" value="KFB36972.1"/>
    <property type="molecule type" value="Genomic_DNA"/>
</dbReference>
<dbReference type="VEuPathDB" id="VectorBase:ASIS009293"/>
<dbReference type="SMART" id="SM00186">
    <property type="entry name" value="FBG"/>
    <property type="match status" value="1"/>
</dbReference>
<keyword evidence="1" id="KW-1015">Disulfide bond</keyword>
<dbReference type="Proteomes" id="UP000030765">
    <property type="component" value="Unassembled WGS sequence"/>
</dbReference>
<dbReference type="EnsemblMetazoa" id="ASIC004142-RA">
    <property type="protein sequence ID" value="ASIC004142-PA"/>
    <property type="gene ID" value="ASIC004142"/>
</dbReference>
<dbReference type="InterPro" id="IPR014716">
    <property type="entry name" value="Fibrinogen_a/b/g_C_1"/>
</dbReference>
<dbReference type="CDD" id="cd00087">
    <property type="entry name" value="FReD"/>
    <property type="match status" value="1"/>
</dbReference>
<dbReference type="EMBL" id="ATLV01012696">
    <property type="status" value="NOT_ANNOTATED_CDS"/>
    <property type="molecule type" value="Genomic_DNA"/>
</dbReference>
<dbReference type="PROSITE" id="PS51406">
    <property type="entry name" value="FIBRINOGEN_C_2"/>
    <property type="match status" value="1"/>
</dbReference>
<keyword evidence="6" id="KW-1185">Reference proteome</keyword>
<name>A0A084VG78_ANOSI</name>
<dbReference type="InterPro" id="IPR050373">
    <property type="entry name" value="Fibrinogen_C-term_domain"/>
</dbReference>
<evidence type="ECO:0000313" key="5">
    <source>
        <dbReference type="EnsemblMetazoa" id="ASIC004142-PA"/>
    </source>
</evidence>
<dbReference type="PROSITE" id="PS00514">
    <property type="entry name" value="FIBRINOGEN_C_1"/>
    <property type="match status" value="1"/>
</dbReference>
<accession>A0A084VG78</accession>
<reference evidence="5" key="2">
    <citation type="submission" date="2020-05" db="UniProtKB">
        <authorList>
            <consortium name="EnsemblMetazoa"/>
        </authorList>
    </citation>
    <scope>IDENTIFICATION</scope>
</reference>
<feature type="domain" description="Fibrinogen C-terminal" evidence="3">
    <location>
        <begin position="108"/>
        <end position="322"/>
    </location>
</feature>